<dbReference type="InterPro" id="IPR036390">
    <property type="entry name" value="WH_DNA-bd_sf"/>
</dbReference>
<gene>
    <name evidence="1" type="ORF">DM484_30205</name>
</gene>
<dbReference type="Proteomes" id="UP000249396">
    <property type="component" value="Unassembled WGS sequence"/>
</dbReference>
<reference evidence="1 2" key="1">
    <citation type="journal article" date="2018" name="Aquat. Microb. Ecol.">
        <title>Gammaproteobacterial methanotrophs dominate.</title>
        <authorList>
            <person name="Rissanen A.J."/>
            <person name="Saarenheimo J."/>
            <person name="Tiirola M."/>
            <person name="Peura S."/>
            <person name="Aalto S.L."/>
            <person name="Karvinen A."/>
            <person name="Nykanen H."/>
        </authorList>
    </citation>
    <scope>NUCLEOTIDE SEQUENCE [LARGE SCALE GENOMIC DNA]</scope>
    <source>
        <strain evidence="1">AMbin10</strain>
    </source>
</reference>
<comment type="caution">
    <text evidence="1">The sequence shown here is derived from an EMBL/GenBank/DDBJ whole genome shotgun (WGS) entry which is preliminary data.</text>
</comment>
<evidence type="ECO:0000313" key="1">
    <source>
        <dbReference type="EMBL" id="PZN69199.1"/>
    </source>
</evidence>
<protein>
    <submittedName>
        <fullName evidence="1">MarR family transcriptional regulator</fullName>
    </submittedName>
</protein>
<dbReference type="InterPro" id="IPR036388">
    <property type="entry name" value="WH-like_DNA-bd_sf"/>
</dbReference>
<evidence type="ECO:0000313" key="2">
    <source>
        <dbReference type="Proteomes" id="UP000249396"/>
    </source>
</evidence>
<proteinExistence type="predicted"/>
<dbReference type="SUPFAM" id="SSF46785">
    <property type="entry name" value="Winged helix' DNA-binding domain"/>
    <property type="match status" value="1"/>
</dbReference>
<name>A0A2W4QF42_9GAMM</name>
<accession>A0A2W4QF42</accession>
<organism evidence="1 2">
    <name type="scientific">Candidatus Methylumidiphilus alinenensis</name>
    <dbReference type="NCBI Taxonomy" id="2202197"/>
    <lineage>
        <taxon>Bacteria</taxon>
        <taxon>Pseudomonadati</taxon>
        <taxon>Pseudomonadota</taxon>
        <taxon>Gammaproteobacteria</taxon>
        <taxon>Methylococcales</taxon>
        <taxon>Candidatus Methylumidiphilus</taxon>
    </lineage>
</organism>
<dbReference type="Gene3D" id="1.10.10.10">
    <property type="entry name" value="Winged helix-like DNA-binding domain superfamily/Winged helix DNA-binding domain"/>
    <property type="match status" value="1"/>
</dbReference>
<dbReference type="Pfam" id="PF25212">
    <property type="entry name" value="HVO_A0114"/>
    <property type="match status" value="1"/>
</dbReference>
<dbReference type="AlphaFoldDB" id="A0A2W4QF42"/>
<sequence length="125" mass="13951">MKTLTIKSSAGEEAFFDRGRNLAKLPDQGLAIPEESIICFDDPSEMLKLLSVARLALFKSIKEQPGSITALSQRLHRDRSAVKRDVDELEKAGIVTVESKILPGHGRMKEVRAGYQKFRLEAEIL</sequence>
<dbReference type="EMBL" id="QJPH01000584">
    <property type="protein sequence ID" value="PZN69199.1"/>
    <property type="molecule type" value="Genomic_DNA"/>
</dbReference>